<dbReference type="SUPFAM" id="SSF56176">
    <property type="entry name" value="FAD-binding/transporter-associated domain-like"/>
    <property type="match status" value="1"/>
</dbReference>
<dbReference type="GO" id="GO:0008762">
    <property type="term" value="F:UDP-N-acetylmuramate dehydrogenase activity"/>
    <property type="evidence" value="ECO:0007669"/>
    <property type="project" value="UniProtKB-EC"/>
</dbReference>
<proteinExistence type="predicted"/>
<evidence type="ECO:0000313" key="1">
    <source>
        <dbReference type="EMBL" id="SPX62387.1"/>
    </source>
</evidence>
<dbReference type="GO" id="GO:0050660">
    <property type="term" value="F:flavin adenine dinucleotide binding"/>
    <property type="evidence" value="ECO:0007669"/>
    <property type="project" value="InterPro"/>
</dbReference>
<sequence>MKISTETMTNPAVARQGQLLTNELLADYTTWRVGGIARQLYKPSSIADLAIFLKQLPPDEPLLWLGLGSNSLIRDGDLLVQ</sequence>
<organism evidence="1 2">
    <name type="scientific">Legionella feeleii</name>
    <dbReference type="NCBI Taxonomy" id="453"/>
    <lineage>
        <taxon>Bacteria</taxon>
        <taxon>Pseudomonadati</taxon>
        <taxon>Pseudomonadota</taxon>
        <taxon>Gammaproteobacteria</taxon>
        <taxon>Legionellales</taxon>
        <taxon>Legionellaceae</taxon>
        <taxon>Legionella</taxon>
    </lineage>
</organism>
<reference evidence="1 2" key="1">
    <citation type="submission" date="2018-06" db="EMBL/GenBank/DDBJ databases">
        <authorList>
            <consortium name="Pathogen Informatics"/>
            <person name="Doyle S."/>
        </authorList>
    </citation>
    <scope>NUCLEOTIDE SEQUENCE [LARGE SCALE GENOMIC DNA]</scope>
    <source>
        <strain evidence="1 2">NCTC12022</strain>
    </source>
</reference>
<protein>
    <submittedName>
        <fullName evidence="1">UDP-N-acetylenolpyruvoylglucosamine reductase</fullName>
        <ecNumber evidence="1">1.3.1.98</ecNumber>
    </submittedName>
</protein>
<evidence type="ECO:0000313" key="2">
    <source>
        <dbReference type="Proteomes" id="UP000251942"/>
    </source>
</evidence>
<dbReference type="InterPro" id="IPR016167">
    <property type="entry name" value="FAD-bd_PCMH_sub1"/>
</dbReference>
<name>A0A2X1QVY1_9GAMM</name>
<dbReference type="Proteomes" id="UP000251942">
    <property type="component" value="Unassembled WGS sequence"/>
</dbReference>
<accession>A0A2X1QVY1</accession>
<dbReference type="InterPro" id="IPR036318">
    <property type="entry name" value="FAD-bd_PCMH-like_sf"/>
</dbReference>
<gene>
    <name evidence="1" type="primary">murB_1</name>
    <name evidence="1" type="ORF">NCTC12022_03146</name>
</gene>
<dbReference type="EMBL" id="UASS01000038">
    <property type="protein sequence ID" value="SPX62387.1"/>
    <property type="molecule type" value="Genomic_DNA"/>
</dbReference>
<dbReference type="AlphaFoldDB" id="A0A2X1QVY1"/>
<keyword evidence="1" id="KW-0560">Oxidoreductase</keyword>
<dbReference type="EC" id="1.3.1.98" evidence="1"/>
<dbReference type="Gene3D" id="3.30.43.10">
    <property type="entry name" value="Uridine Diphospho-n-acetylenolpyruvylglucosamine Reductase, domain 2"/>
    <property type="match status" value="1"/>
</dbReference>